<accession>A0A8C0RIZ5</accession>
<evidence type="ECO:0000256" key="13">
    <source>
        <dbReference type="PROSITE-ProRule" id="PRU00221"/>
    </source>
</evidence>
<dbReference type="InterPro" id="IPR001680">
    <property type="entry name" value="WD40_rpt"/>
</dbReference>
<evidence type="ECO:0000313" key="18">
    <source>
        <dbReference type="Proteomes" id="UP000694429"/>
    </source>
</evidence>
<keyword evidence="7" id="KW-0653">Protein transport</keyword>
<evidence type="ECO:0000259" key="16">
    <source>
        <dbReference type="Pfam" id="PF08614"/>
    </source>
</evidence>
<evidence type="ECO:0000256" key="3">
    <source>
        <dbReference type="ARBA" id="ARBA00022448"/>
    </source>
</evidence>
<feature type="repeat" description="WD" evidence="13">
    <location>
        <begin position="515"/>
        <end position="556"/>
    </location>
</feature>
<dbReference type="PROSITE" id="PS50082">
    <property type="entry name" value="WD_REPEATS_2"/>
    <property type="match status" value="3"/>
</dbReference>
<feature type="repeat" description="WD" evidence="13">
    <location>
        <begin position="601"/>
        <end position="642"/>
    </location>
</feature>
<evidence type="ECO:0000256" key="9">
    <source>
        <dbReference type="ARBA" id="ARBA00053879"/>
    </source>
</evidence>
<feature type="compositionally biased region" description="Low complexity" evidence="15">
    <location>
        <begin position="99"/>
        <end position="108"/>
    </location>
</feature>
<evidence type="ECO:0000256" key="10">
    <source>
        <dbReference type="ARBA" id="ARBA00068248"/>
    </source>
</evidence>
<feature type="repeat" description="WD" evidence="13">
    <location>
        <begin position="559"/>
        <end position="600"/>
    </location>
</feature>
<dbReference type="Gene3D" id="2.130.10.10">
    <property type="entry name" value="YVTN repeat-like/Quinoprotein amine dehydrogenase"/>
    <property type="match status" value="1"/>
</dbReference>
<feature type="coiled-coil region" evidence="14">
    <location>
        <begin position="301"/>
        <end position="388"/>
    </location>
</feature>
<feature type="region of interest" description="Disordered" evidence="15">
    <location>
        <begin position="1"/>
        <end position="45"/>
    </location>
</feature>
<keyword evidence="8 14" id="KW-0175">Coiled coil</keyword>
<protein>
    <recommendedName>
        <fullName evidence="10">Protein Atg16l2</fullName>
    </recommendedName>
    <alternativeName>
        <fullName evidence="11">APG16-like 2</fullName>
    </alternativeName>
    <alternativeName>
        <fullName evidence="12">Autophagy-related protein 16-2</fullName>
    </alternativeName>
</protein>
<dbReference type="InterPro" id="IPR015943">
    <property type="entry name" value="WD40/YVTN_repeat-like_dom_sf"/>
</dbReference>
<dbReference type="GO" id="GO:0015031">
    <property type="term" value="P:protein transport"/>
    <property type="evidence" value="ECO:0007669"/>
    <property type="project" value="UniProtKB-KW"/>
</dbReference>
<keyword evidence="3" id="KW-0813">Transport</keyword>
<comment type="subcellular location">
    <subcellularLocation>
        <location evidence="1">Cytoplasm</location>
        <location evidence="1">Cytosol</location>
    </subcellularLocation>
</comment>
<comment type="similarity">
    <text evidence="2">Belongs to the WD repeat ATG16 family.</text>
</comment>
<dbReference type="InterPro" id="IPR020472">
    <property type="entry name" value="WD40_PAC1"/>
</dbReference>
<feature type="compositionally biased region" description="Basic and acidic residues" evidence="15">
    <location>
        <begin position="63"/>
        <end position="75"/>
    </location>
</feature>
<evidence type="ECO:0000256" key="2">
    <source>
        <dbReference type="ARBA" id="ARBA00009271"/>
    </source>
</evidence>
<dbReference type="PANTHER" id="PTHR19878">
    <property type="entry name" value="AUTOPHAGY PROTEIN 16-LIKE"/>
    <property type="match status" value="1"/>
</dbReference>
<feature type="compositionally biased region" description="Low complexity" evidence="15">
    <location>
        <begin position="24"/>
        <end position="45"/>
    </location>
</feature>
<evidence type="ECO:0000256" key="7">
    <source>
        <dbReference type="ARBA" id="ARBA00022927"/>
    </source>
</evidence>
<sequence length="884" mass="94918">MPSSLRTCSSRCPGPFLSPPGPAIPTQTPAAPTAAPVPAAPSSSVPRLAVTPCAAGSPALAASRDRGGAGAERRGLWVPSARRAPSVTSELGPGAEGLRPGTRRPAPGRAHRPGEAARGRDRTPTPRGGQQGPRRGRGAGDRVGGGVPRLRAAPRTDALRATRDPPAPGVPASRGGPAPVAPPRVRAAMAGPGARWKRHIVRQLRQRDRTQKALFLELVPAYNCLLEKAELLARISEKLQPKPNDVTPATLQGPWEEESGPDSDLVPSSSTLRVKWQEKEEGLRLVCGEMAYQVVAKSAALGALESTLEQRQSTLAALQARVAELREEQARQTRQVDAQRALNVAQRAAYEALRGRARLQEAALRRLEEEARDLLERLVQRKARAAAERNLRNERYEKAKQARMSLELKAAAQRTVSISESPNTIGDGIREEGKTLALMAEPVSPKSEAGEKWLRTFRSASATSLTLSHCVDVVKGLLDFKKRRGRSIGGASEQRYQSIPVCVAAQPPSQVLDVLDAHLSEVNAVCFGPNSSLLATGGADRLIHLWNVVGGRLEANQTLEGAGGSITSVDFDPSGSQVLAATYNQAAQLWKVGEAQSKETLSGHTDKVTAAKFKLTRHQAVTGSRDRTVKEWDLGRAYCSRTISVLSYCNDVVCGDHVIISGHNDQKIRFWDSRVPCCTQVIPVQGRVTSLNLSHDQLHLLSCSRDDTLKIIDLRVSNIRQVFRADGFRCGSDWTKAVFRCVCESPCLCLSMPHLTVGLCLHVCVVTSDHLLLALLWPLQPGQKLCPGRFLGRSPLHLGCRHWEAGGQSAGTPLVSMASTWPPQPQGQCRPPPLPPSAAKPVPSSDMLGPLDSPALVPTPSPPRALLSSHGAYPCVPESVFAAL</sequence>
<comment type="function">
    <text evidence="9">May play a role in regulating epithelial homeostasis in an ATG16L1-dependent manner.</text>
</comment>
<evidence type="ECO:0000256" key="5">
    <source>
        <dbReference type="ARBA" id="ARBA00022574"/>
    </source>
</evidence>
<dbReference type="AlphaFoldDB" id="A0A8C0RIZ5"/>
<proteinExistence type="inferred from homology"/>
<evidence type="ECO:0000256" key="1">
    <source>
        <dbReference type="ARBA" id="ARBA00004514"/>
    </source>
</evidence>
<feature type="domain" description="Autophagy-related protein 16" evidence="16">
    <location>
        <begin position="199"/>
        <end position="390"/>
    </location>
</feature>
<reference evidence="17" key="2">
    <citation type="submission" date="2025-08" db="UniProtKB">
        <authorList>
            <consortium name="Ensembl"/>
        </authorList>
    </citation>
    <scope>IDENTIFICATION</scope>
</reference>
<dbReference type="SMART" id="SM00320">
    <property type="entry name" value="WD40"/>
    <property type="match status" value="5"/>
</dbReference>
<dbReference type="Pfam" id="PF08614">
    <property type="entry name" value="ATG16"/>
    <property type="match status" value="1"/>
</dbReference>
<evidence type="ECO:0000256" key="15">
    <source>
        <dbReference type="SAM" id="MobiDB-lite"/>
    </source>
</evidence>
<feature type="compositionally biased region" description="Basic and acidic residues" evidence="15">
    <location>
        <begin position="112"/>
        <end position="124"/>
    </location>
</feature>
<dbReference type="GO" id="GO:0034274">
    <property type="term" value="C:Atg12-Atg5-Atg16 complex"/>
    <property type="evidence" value="ECO:0007669"/>
    <property type="project" value="UniProtKB-ARBA"/>
</dbReference>
<dbReference type="PANTHER" id="PTHR19878:SF7">
    <property type="entry name" value="PROTEIN ATG16L2"/>
    <property type="match status" value="1"/>
</dbReference>
<feature type="region of interest" description="Disordered" evidence="15">
    <location>
        <begin position="821"/>
        <end position="851"/>
    </location>
</feature>
<dbReference type="CDD" id="cd22887">
    <property type="entry name" value="Atg16_CCD"/>
    <property type="match status" value="1"/>
</dbReference>
<evidence type="ECO:0000256" key="6">
    <source>
        <dbReference type="ARBA" id="ARBA00022737"/>
    </source>
</evidence>
<evidence type="ECO:0000256" key="4">
    <source>
        <dbReference type="ARBA" id="ARBA00022490"/>
    </source>
</evidence>
<organism evidence="17 18">
    <name type="scientific">Canis lupus familiaris</name>
    <name type="common">Dog</name>
    <name type="synonym">Canis familiaris</name>
    <dbReference type="NCBI Taxonomy" id="9615"/>
    <lineage>
        <taxon>Eukaryota</taxon>
        <taxon>Metazoa</taxon>
        <taxon>Chordata</taxon>
        <taxon>Craniata</taxon>
        <taxon>Vertebrata</taxon>
        <taxon>Euteleostomi</taxon>
        <taxon>Mammalia</taxon>
        <taxon>Eutheria</taxon>
        <taxon>Laurasiatheria</taxon>
        <taxon>Carnivora</taxon>
        <taxon>Caniformia</taxon>
        <taxon>Canidae</taxon>
        <taxon>Canis</taxon>
    </lineage>
</organism>
<dbReference type="InterPro" id="IPR045160">
    <property type="entry name" value="ATG16"/>
</dbReference>
<evidence type="ECO:0000256" key="12">
    <source>
        <dbReference type="ARBA" id="ARBA00082487"/>
    </source>
</evidence>
<reference evidence="17" key="1">
    <citation type="submission" date="2019-03" db="EMBL/GenBank/DDBJ databases">
        <authorList>
            <person name="Warren W.C."/>
            <person name="Johnson G.S."/>
        </authorList>
    </citation>
    <scope>NUCLEOTIDE SEQUENCE [LARGE SCALE GENOMIC DNA]</scope>
    <source>
        <strain evidence="17">Basenji</strain>
    </source>
</reference>
<dbReference type="InterPro" id="IPR019775">
    <property type="entry name" value="WD40_repeat_CS"/>
</dbReference>
<evidence type="ECO:0000256" key="11">
    <source>
        <dbReference type="ARBA" id="ARBA00076331"/>
    </source>
</evidence>
<evidence type="ECO:0000256" key="8">
    <source>
        <dbReference type="ARBA" id="ARBA00023054"/>
    </source>
</evidence>
<feature type="compositionally biased region" description="Low complexity" evidence="15">
    <location>
        <begin position="170"/>
        <end position="193"/>
    </location>
</feature>
<keyword evidence="4" id="KW-0963">Cytoplasm</keyword>
<dbReference type="PRINTS" id="PR00320">
    <property type="entry name" value="GPROTEINBRPT"/>
</dbReference>
<keyword evidence="6" id="KW-0677">Repeat</keyword>
<dbReference type="InterPro" id="IPR036322">
    <property type="entry name" value="WD40_repeat_dom_sf"/>
</dbReference>
<feature type="compositionally biased region" description="Polar residues" evidence="15">
    <location>
        <begin position="1"/>
        <end position="10"/>
    </location>
</feature>
<keyword evidence="5 13" id="KW-0853">WD repeat</keyword>
<dbReference type="Ensembl" id="ENSCAFT00030023772.1">
    <property type="protein sequence ID" value="ENSCAFP00030020715.1"/>
    <property type="gene ID" value="ENSCAFG00030012657.1"/>
</dbReference>
<feature type="region of interest" description="Disordered" evidence="15">
    <location>
        <begin position="241"/>
        <end position="269"/>
    </location>
</feature>
<dbReference type="Pfam" id="PF00400">
    <property type="entry name" value="WD40"/>
    <property type="match status" value="4"/>
</dbReference>
<dbReference type="GO" id="GO:0005829">
    <property type="term" value="C:cytosol"/>
    <property type="evidence" value="ECO:0007669"/>
    <property type="project" value="UniProtKB-SubCell"/>
</dbReference>
<dbReference type="CDD" id="cd00200">
    <property type="entry name" value="WD40"/>
    <property type="match status" value="1"/>
</dbReference>
<dbReference type="Proteomes" id="UP000694429">
    <property type="component" value="Chromosome 21"/>
</dbReference>
<feature type="region of interest" description="Disordered" evidence="15">
    <location>
        <begin position="58"/>
        <end position="193"/>
    </location>
</feature>
<name>A0A8C0RIZ5_CANLF</name>
<dbReference type="SUPFAM" id="SSF50978">
    <property type="entry name" value="WD40 repeat-like"/>
    <property type="match status" value="1"/>
</dbReference>
<evidence type="ECO:0000313" key="17">
    <source>
        <dbReference type="Ensembl" id="ENSCAFP00030020715.1"/>
    </source>
</evidence>
<feature type="compositionally biased region" description="Pro residues" evidence="15">
    <location>
        <begin position="822"/>
        <end position="838"/>
    </location>
</feature>
<dbReference type="FunFam" id="2.130.10.10:FF:000199">
    <property type="entry name" value="autophagy-related protein 16-2 isoform X1"/>
    <property type="match status" value="1"/>
</dbReference>
<dbReference type="GO" id="GO:0000045">
    <property type="term" value="P:autophagosome assembly"/>
    <property type="evidence" value="ECO:0007669"/>
    <property type="project" value="InterPro"/>
</dbReference>
<dbReference type="PROSITE" id="PS50294">
    <property type="entry name" value="WD_REPEATS_REGION"/>
    <property type="match status" value="2"/>
</dbReference>
<dbReference type="InterPro" id="IPR013923">
    <property type="entry name" value="Autophagy-rel_prot_16_dom"/>
</dbReference>
<dbReference type="PROSITE" id="PS00678">
    <property type="entry name" value="WD_REPEATS_1"/>
    <property type="match status" value="1"/>
</dbReference>
<evidence type="ECO:0000256" key="14">
    <source>
        <dbReference type="SAM" id="Coils"/>
    </source>
</evidence>